<proteinExistence type="predicted"/>
<accession>A0ABM8T847</accession>
<reference evidence="1 2" key="1">
    <citation type="submission" date="2021-02" db="EMBL/GenBank/DDBJ databases">
        <authorList>
            <person name="Vanwijnsberghe S."/>
        </authorList>
    </citation>
    <scope>NUCLEOTIDE SEQUENCE [LARGE SCALE GENOMIC DNA]</scope>
    <source>
        <strain evidence="1 2">R-69658</strain>
    </source>
</reference>
<comment type="caution">
    <text evidence="1">The sequence shown here is derived from an EMBL/GenBank/DDBJ whole genome shotgun (WGS) entry which is preliminary data.</text>
</comment>
<evidence type="ECO:0000313" key="1">
    <source>
        <dbReference type="EMBL" id="CAE6866471.1"/>
    </source>
</evidence>
<dbReference type="EMBL" id="CAJNAU010000205">
    <property type="protein sequence ID" value="CAE6866471.1"/>
    <property type="molecule type" value="Genomic_DNA"/>
</dbReference>
<sequence>MKGHFLSGVLTRRICKSVNLGAERILRKASVLDLGAGQWVKAMRSVPAVPRR</sequence>
<organism evidence="1 2">
    <name type="scientific">Paraburkholderia aspalathi</name>
    <dbReference type="NCBI Taxonomy" id="1324617"/>
    <lineage>
        <taxon>Bacteria</taxon>
        <taxon>Pseudomonadati</taxon>
        <taxon>Pseudomonadota</taxon>
        <taxon>Betaproteobacteria</taxon>
        <taxon>Burkholderiales</taxon>
        <taxon>Burkholderiaceae</taxon>
        <taxon>Paraburkholderia</taxon>
    </lineage>
</organism>
<keyword evidence="2" id="KW-1185">Reference proteome</keyword>
<evidence type="ECO:0008006" key="3">
    <source>
        <dbReference type="Google" id="ProtNLM"/>
    </source>
</evidence>
<protein>
    <recommendedName>
        <fullName evidence="3">Transposase</fullName>
    </recommendedName>
</protein>
<gene>
    <name evidence="1" type="ORF">R69658_07891</name>
</gene>
<dbReference type="Proteomes" id="UP000674425">
    <property type="component" value="Unassembled WGS sequence"/>
</dbReference>
<name>A0ABM8T847_9BURK</name>
<evidence type="ECO:0000313" key="2">
    <source>
        <dbReference type="Proteomes" id="UP000674425"/>
    </source>
</evidence>